<feature type="binding site" evidence="13">
    <location>
        <position position="452"/>
    </location>
    <ligand>
        <name>Mn(2+)</name>
        <dbReference type="ChEBI" id="CHEBI:29035"/>
        <label>1</label>
    </ligand>
</feature>
<feature type="binding site" evidence="13">
    <location>
        <position position="139"/>
    </location>
    <ligand>
        <name>Mn(2+)</name>
        <dbReference type="ChEBI" id="CHEBI:29035"/>
        <label>2</label>
    </ligand>
</feature>
<evidence type="ECO:0000256" key="13">
    <source>
        <dbReference type="PIRSR" id="PIRSR037242-3"/>
    </source>
</evidence>
<feature type="active site" description="Proton acceptor" evidence="11">
    <location>
        <position position="173"/>
    </location>
</feature>
<evidence type="ECO:0000313" key="17">
    <source>
        <dbReference type="Proteomes" id="UP000095038"/>
    </source>
</evidence>
<dbReference type="GeneID" id="30968730"/>
<comment type="cofactor">
    <cofactor evidence="13">
        <name>Mn(2+)</name>
        <dbReference type="ChEBI" id="CHEBI:29035"/>
    </cofactor>
    <text evidence="13">Binds 2 manganese ions per subunit.</text>
</comment>
<evidence type="ECO:0000256" key="8">
    <source>
        <dbReference type="ARBA" id="ARBA00067660"/>
    </source>
</evidence>
<keyword evidence="16" id="KW-0121">Carboxypeptidase</keyword>
<proteinExistence type="inferred from homology"/>
<evidence type="ECO:0000256" key="7">
    <source>
        <dbReference type="ARBA" id="ARBA00023049"/>
    </source>
</evidence>
<dbReference type="Pfam" id="PF01546">
    <property type="entry name" value="Peptidase_M20"/>
    <property type="match status" value="1"/>
</dbReference>
<dbReference type="Gene3D" id="3.30.70.360">
    <property type="match status" value="1"/>
</dbReference>
<keyword evidence="2" id="KW-0597">Phosphoprotein</keyword>
<dbReference type="PANTHER" id="PTHR43270:SF4">
    <property type="entry name" value="CARNOSINE DIPEPTIDASE 2, ISOFORM A"/>
    <property type="match status" value="1"/>
</dbReference>
<feature type="binding site" description="in other chain" evidence="12">
    <location>
        <position position="202"/>
    </location>
    <ligand>
        <name>substrate</name>
        <note>ligand shared between homodimeric partners</note>
    </ligand>
</feature>
<feature type="binding site" description="in other chain" evidence="12">
    <location>
        <position position="350"/>
    </location>
    <ligand>
        <name>substrate</name>
        <note>ligand shared between homodimeric partners</note>
    </ligand>
</feature>
<feature type="binding site" evidence="13">
    <location>
        <position position="202"/>
    </location>
    <ligand>
        <name>Mn(2+)</name>
        <dbReference type="ChEBI" id="CHEBI:29035"/>
        <label>2</label>
    </ligand>
</feature>
<dbReference type="PANTHER" id="PTHR43270">
    <property type="entry name" value="BETA-ALA-HIS DIPEPTIDASE"/>
    <property type="match status" value="1"/>
</dbReference>
<keyword evidence="13" id="KW-0464">Manganese</keyword>
<feature type="binding site" evidence="13">
    <location>
        <position position="104"/>
    </location>
    <ligand>
        <name>Mn(2+)</name>
        <dbReference type="ChEBI" id="CHEBI:29035"/>
        <label>2</label>
    </ligand>
</feature>
<feature type="active site" evidence="11">
    <location>
        <position position="106"/>
    </location>
</feature>
<keyword evidence="3" id="KW-0645">Protease</keyword>
<dbReference type="GO" id="GO:0042802">
    <property type="term" value="F:identical protein binding"/>
    <property type="evidence" value="ECO:0007669"/>
    <property type="project" value="EnsemblFungi"/>
</dbReference>
<feature type="binding site" evidence="13">
    <location>
        <position position="174"/>
    </location>
    <ligand>
        <name>Mn(2+)</name>
        <dbReference type="ChEBI" id="CHEBI:29035"/>
        <label>1</label>
    </ligand>
</feature>
<protein>
    <recommendedName>
        <fullName evidence="8">Cys-Gly metallodipeptidase DUG1</fullName>
    </recommendedName>
    <alternativeName>
        <fullName evidence="10">Deficient in utilization of glutathione protein 1</fullName>
    </alternativeName>
    <alternativeName>
        <fullName evidence="9">GSH degradosomal complex subunit DUG1</fullName>
    </alternativeName>
</protein>
<reference evidence="17" key="1">
    <citation type="submission" date="2016-05" db="EMBL/GenBank/DDBJ databases">
        <title>Comparative genomics of biotechnologically important yeasts.</title>
        <authorList>
            <consortium name="DOE Joint Genome Institute"/>
            <person name="Riley R."/>
            <person name="Haridas S."/>
            <person name="Wolfe K.H."/>
            <person name="Lopes M.R."/>
            <person name="Hittinger C.T."/>
            <person name="Goker M."/>
            <person name="Salamov A."/>
            <person name="Wisecaver J."/>
            <person name="Long T.M."/>
            <person name="Aerts A.L."/>
            <person name="Barry K."/>
            <person name="Choi C."/>
            <person name="Clum A."/>
            <person name="Coughlan A.Y."/>
            <person name="Deshpande S."/>
            <person name="Douglass A.P."/>
            <person name="Hanson S.J."/>
            <person name="Klenk H.-P."/>
            <person name="Labutti K."/>
            <person name="Lapidus A."/>
            <person name="Lindquist E."/>
            <person name="Lipzen A."/>
            <person name="Meier-Kolthoff J.P."/>
            <person name="Ohm R.A."/>
            <person name="Otillar R.P."/>
            <person name="Pangilinan J."/>
            <person name="Peng Y."/>
            <person name="Rokas A."/>
            <person name="Rosa C.A."/>
            <person name="Scheuner C."/>
            <person name="Sibirny A.A."/>
            <person name="Slot J.C."/>
            <person name="Stielow J.B."/>
            <person name="Sun H."/>
            <person name="Kurtzman C.P."/>
            <person name="Blackwell M."/>
            <person name="Grigoriev I.V."/>
            <person name="Jeffries T.W."/>
        </authorList>
    </citation>
    <scope>NUCLEOTIDE SEQUENCE [LARGE SCALE GENOMIC DNA]</scope>
    <source>
        <strain evidence="17">DSM 1968</strain>
    </source>
</reference>
<evidence type="ECO:0000256" key="3">
    <source>
        <dbReference type="ARBA" id="ARBA00022670"/>
    </source>
</evidence>
<dbReference type="InterPro" id="IPR011650">
    <property type="entry name" value="Peptidase_M20_dimer"/>
</dbReference>
<evidence type="ECO:0000256" key="11">
    <source>
        <dbReference type="PIRSR" id="PIRSR037242-1"/>
    </source>
</evidence>
<evidence type="ECO:0000256" key="1">
    <source>
        <dbReference type="ARBA" id="ARBA00006247"/>
    </source>
</evidence>
<evidence type="ECO:0000259" key="15">
    <source>
        <dbReference type="Pfam" id="PF07687"/>
    </source>
</evidence>
<dbReference type="FunCoup" id="A0A1D2VD20">
    <property type="interactions" value="373"/>
</dbReference>
<dbReference type="FunFam" id="3.30.70.360:FF:000008">
    <property type="entry name" value="Cytosolic non-specific dipeptidase"/>
    <property type="match status" value="1"/>
</dbReference>
<dbReference type="SUPFAM" id="SSF53187">
    <property type="entry name" value="Zn-dependent exopeptidases"/>
    <property type="match status" value="1"/>
</dbReference>
<keyword evidence="4 13" id="KW-0479">Metal-binding</keyword>
<dbReference type="GO" id="GO:0008242">
    <property type="term" value="F:omega peptidase activity"/>
    <property type="evidence" value="ECO:0007669"/>
    <property type="project" value="EnsemblFungi"/>
</dbReference>
<dbReference type="GO" id="GO:0005737">
    <property type="term" value="C:cytoplasm"/>
    <property type="evidence" value="ECO:0007669"/>
    <property type="project" value="EnsemblFungi"/>
</dbReference>
<organism evidence="16 17">
    <name type="scientific">Ascoidea rubescens DSM 1968</name>
    <dbReference type="NCBI Taxonomy" id="1344418"/>
    <lineage>
        <taxon>Eukaryota</taxon>
        <taxon>Fungi</taxon>
        <taxon>Dikarya</taxon>
        <taxon>Ascomycota</taxon>
        <taxon>Saccharomycotina</taxon>
        <taxon>Saccharomycetes</taxon>
        <taxon>Ascoideaceae</taxon>
        <taxon>Ascoidea</taxon>
    </lineage>
</organism>
<evidence type="ECO:0000256" key="10">
    <source>
        <dbReference type="ARBA" id="ARBA00080668"/>
    </source>
</evidence>
<dbReference type="OrthoDB" id="7832001at2759"/>
<evidence type="ECO:0000256" key="12">
    <source>
        <dbReference type="PIRSR" id="PIRSR037242-2"/>
    </source>
</evidence>
<dbReference type="GO" id="GO:0004180">
    <property type="term" value="F:carboxypeptidase activity"/>
    <property type="evidence" value="ECO:0007669"/>
    <property type="project" value="UniProtKB-KW"/>
</dbReference>
<dbReference type="Gene3D" id="3.40.630.10">
    <property type="entry name" value="Zn peptidases"/>
    <property type="match status" value="1"/>
</dbReference>
<accession>A0A1D2VD20</accession>
<dbReference type="InterPro" id="IPR002933">
    <property type="entry name" value="Peptidase_M20"/>
</dbReference>
<gene>
    <name evidence="16" type="ORF">ASCRUDRAFT_9212</name>
</gene>
<feature type="site" description="Important for catalytic activity" evidence="14">
    <location>
        <position position="235"/>
    </location>
</feature>
<feature type="binding site" description="in other chain" evidence="12">
    <location>
        <position position="424"/>
    </location>
    <ligand>
        <name>substrate</name>
        <note>ligand shared between homodimeric partners</note>
    </ligand>
</feature>
<evidence type="ECO:0000313" key="16">
    <source>
        <dbReference type="EMBL" id="ODV59531.1"/>
    </source>
</evidence>
<name>A0A1D2VD20_9ASCO</name>
<dbReference type="RefSeq" id="XP_020045838.1">
    <property type="nucleotide sequence ID" value="XM_020195094.1"/>
</dbReference>
<keyword evidence="17" id="KW-1185">Reference proteome</keyword>
<dbReference type="PIRSF" id="PIRSF037242">
    <property type="entry name" value="CNDP_dipeptidase"/>
    <property type="match status" value="1"/>
</dbReference>
<dbReference type="GO" id="GO:0070573">
    <property type="term" value="F:metallodipeptidase activity"/>
    <property type="evidence" value="ECO:0007669"/>
    <property type="project" value="EnsemblFungi"/>
</dbReference>
<dbReference type="CDD" id="cd05676">
    <property type="entry name" value="M20_dipept_like_CNDP"/>
    <property type="match status" value="1"/>
</dbReference>
<dbReference type="AlphaFoldDB" id="A0A1D2VD20"/>
<keyword evidence="5" id="KW-0378">Hydrolase</keyword>
<evidence type="ECO:0000256" key="6">
    <source>
        <dbReference type="ARBA" id="ARBA00022997"/>
    </source>
</evidence>
<dbReference type="InterPro" id="IPR051458">
    <property type="entry name" value="Cyt/Met_Dipeptidase"/>
</dbReference>
<comment type="similarity">
    <text evidence="1">Belongs to the peptidase M20A family.</text>
</comment>
<dbReference type="STRING" id="1344418.A0A1D2VD20"/>
<dbReference type="GO" id="GO:0006751">
    <property type="term" value="P:glutathione catabolic process"/>
    <property type="evidence" value="ECO:0007669"/>
    <property type="project" value="EnsemblFungi"/>
</dbReference>
<feature type="binding site" evidence="13">
    <location>
        <position position="139"/>
    </location>
    <ligand>
        <name>Mn(2+)</name>
        <dbReference type="ChEBI" id="CHEBI:29035"/>
        <label>1</label>
    </ligand>
</feature>
<evidence type="ECO:0000256" key="9">
    <source>
        <dbReference type="ARBA" id="ARBA00078435"/>
    </source>
</evidence>
<keyword evidence="6" id="KW-0224">Dipeptidase</keyword>
<dbReference type="EMBL" id="KV454485">
    <property type="protein sequence ID" value="ODV59531.1"/>
    <property type="molecule type" value="Genomic_DNA"/>
</dbReference>
<evidence type="ECO:0000256" key="4">
    <source>
        <dbReference type="ARBA" id="ARBA00022723"/>
    </source>
</evidence>
<feature type="binding site" evidence="12">
    <location>
        <position position="337"/>
    </location>
    <ligand>
        <name>substrate</name>
        <note>ligand shared between homodimeric partners</note>
    </ligand>
</feature>
<sequence>MSTDSKISKLFSTIDDLKPSFIDRLSKAVSIKSVSGDETLRPEVFKMATFLKDELIKLDATDVQLKDLGIQPPPVSISNLPLPPIVLAKFGNDPQKKTLLIYGHADVQPAQIEDGWNSDPFTLVVDEENDKLIGRGSTDDKGPVMGWLNVIEAHKKLGIALPVNLICCFEGMEESGSLGLDQLIKDEAKGYFKNTNDVCISDNYWLGTKKPVLTYGLRGCNYYQIIVKGPGADLHSGIFGGCIAEPMTDLIQIMSTLVDNKGNILIPGIKEMVAPVTETEEKLYEEIEFDVDELNAASGSKTSLFSSKKDILMHRWRYPSLSLHGIEGAFSGSGAKTVIPSKVIGKFSIRTVPNIDSNKLTKLVIEFVNRKFKELNSLNECKCELIHDGDYWVSDPFNKSFRAASKATKKVWGVEPDFTREGGSIPITLTFENELKSNVLLLPMGKGDDGAHSINEKLNISNYIQGTKTLCAYLHYYGESE</sequence>
<dbReference type="GO" id="GO:0006508">
    <property type="term" value="P:proteolysis"/>
    <property type="evidence" value="ECO:0007669"/>
    <property type="project" value="UniProtKB-KW"/>
</dbReference>
<feature type="binding site" evidence="12">
    <location>
        <position position="235"/>
    </location>
    <ligand>
        <name>substrate</name>
        <note>ligand shared between homodimeric partners</note>
    </ligand>
</feature>
<feature type="binding site" description="in other chain" evidence="12">
    <location>
        <position position="452"/>
    </location>
    <ligand>
        <name>substrate</name>
        <note>ligand shared between homodimeric partners</note>
    </ligand>
</feature>
<dbReference type="InParanoid" id="A0A1D2VD20"/>
<evidence type="ECO:0000256" key="14">
    <source>
        <dbReference type="PIRSR" id="PIRSR037242-4"/>
    </source>
</evidence>
<feature type="domain" description="Peptidase M20 dimerisation" evidence="15">
    <location>
        <begin position="217"/>
        <end position="374"/>
    </location>
</feature>
<keyword evidence="7" id="KW-0482">Metalloprotease</keyword>
<dbReference type="GO" id="GO:0046872">
    <property type="term" value="F:metal ion binding"/>
    <property type="evidence" value="ECO:0007669"/>
    <property type="project" value="UniProtKB-KW"/>
</dbReference>
<evidence type="ECO:0000256" key="2">
    <source>
        <dbReference type="ARBA" id="ARBA00022553"/>
    </source>
</evidence>
<dbReference type="Pfam" id="PF07687">
    <property type="entry name" value="M20_dimer"/>
    <property type="match status" value="1"/>
</dbReference>
<dbReference type="InterPro" id="IPR017153">
    <property type="entry name" value="CNDP/DUG1"/>
</dbReference>
<evidence type="ECO:0000256" key="5">
    <source>
        <dbReference type="ARBA" id="ARBA00022801"/>
    </source>
</evidence>
<dbReference type="Proteomes" id="UP000095038">
    <property type="component" value="Unassembled WGS sequence"/>
</dbReference>